<dbReference type="PANTHER" id="PTHR48027">
    <property type="entry name" value="HETEROGENEOUS NUCLEAR RIBONUCLEOPROTEIN 87F-RELATED"/>
    <property type="match status" value="1"/>
</dbReference>
<dbReference type="SUPFAM" id="SSF54928">
    <property type="entry name" value="RNA-binding domain, RBD"/>
    <property type="match status" value="1"/>
</dbReference>
<evidence type="ECO:0000313" key="5">
    <source>
        <dbReference type="EMBL" id="CAI9774073.1"/>
    </source>
</evidence>
<feature type="region of interest" description="Disordered" evidence="3">
    <location>
        <begin position="141"/>
        <end position="177"/>
    </location>
</feature>
<sequence length="274" mass="29916">MDDEYQNFLAELGGTVPESATKQNSATLALGPGSSGTNPPWASSNNTTQAGLGSSIIKPKEHDETNLYIGYLPPAMDDDGLNSLFSPFGEIVMAKVIKDRLSGLSKGYGFVKYADVLQANNANVSMNGHRLDGRTIAVRVAGRPPQPNVPPGPPAPAMPTYPPNQPPGAYSSQQYNTSGPIGSAPPGAILGLQFHGDHLWLLLMHLILHLLRVQPFILHLLHMGCKIPHQCHQHLLVSHHRLFLLIPYKIMRLECNLRVVHLLNLLRLMSMEIL</sequence>
<dbReference type="InterPro" id="IPR035979">
    <property type="entry name" value="RBD_domain_sf"/>
</dbReference>
<name>A0AAD2E2U3_9LAMI</name>
<dbReference type="SMART" id="SM00360">
    <property type="entry name" value="RRM"/>
    <property type="match status" value="1"/>
</dbReference>
<dbReference type="AlphaFoldDB" id="A0AAD2E2U3"/>
<evidence type="ECO:0000256" key="1">
    <source>
        <dbReference type="ARBA" id="ARBA00022884"/>
    </source>
</evidence>
<feature type="compositionally biased region" description="Pro residues" evidence="3">
    <location>
        <begin position="144"/>
        <end position="166"/>
    </location>
</feature>
<keyword evidence="1 2" id="KW-0694">RNA-binding</keyword>
<dbReference type="Gene3D" id="3.30.70.330">
    <property type="match status" value="1"/>
</dbReference>
<dbReference type="InterPro" id="IPR052462">
    <property type="entry name" value="SLIRP/GR-RBP-like"/>
</dbReference>
<keyword evidence="6" id="KW-1185">Reference proteome</keyword>
<dbReference type="PROSITE" id="PS50102">
    <property type="entry name" value="RRM"/>
    <property type="match status" value="1"/>
</dbReference>
<dbReference type="EMBL" id="OU503048">
    <property type="protein sequence ID" value="CAI9774073.1"/>
    <property type="molecule type" value="Genomic_DNA"/>
</dbReference>
<evidence type="ECO:0000256" key="3">
    <source>
        <dbReference type="SAM" id="MobiDB-lite"/>
    </source>
</evidence>
<proteinExistence type="predicted"/>
<dbReference type="Pfam" id="PF00076">
    <property type="entry name" value="RRM_1"/>
    <property type="match status" value="1"/>
</dbReference>
<dbReference type="Proteomes" id="UP000834106">
    <property type="component" value="Chromosome 13"/>
</dbReference>
<feature type="compositionally biased region" description="Polar residues" evidence="3">
    <location>
        <begin position="35"/>
        <end position="52"/>
    </location>
</feature>
<evidence type="ECO:0000256" key="2">
    <source>
        <dbReference type="PROSITE-ProRule" id="PRU00176"/>
    </source>
</evidence>
<feature type="domain" description="RRM" evidence="4">
    <location>
        <begin position="65"/>
        <end position="143"/>
    </location>
</feature>
<feature type="region of interest" description="Disordered" evidence="3">
    <location>
        <begin position="26"/>
        <end position="53"/>
    </location>
</feature>
<evidence type="ECO:0000259" key="4">
    <source>
        <dbReference type="PROSITE" id="PS50102"/>
    </source>
</evidence>
<evidence type="ECO:0000313" key="6">
    <source>
        <dbReference type="Proteomes" id="UP000834106"/>
    </source>
</evidence>
<protein>
    <recommendedName>
        <fullName evidence="4">RRM domain-containing protein</fullName>
    </recommendedName>
</protein>
<dbReference type="InterPro" id="IPR012677">
    <property type="entry name" value="Nucleotide-bd_a/b_plait_sf"/>
</dbReference>
<accession>A0AAD2E2U3</accession>
<dbReference type="InterPro" id="IPR000504">
    <property type="entry name" value="RRM_dom"/>
</dbReference>
<organism evidence="5 6">
    <name type="scientific">Fraxinus pennsylvanica</name>
    <dbReference type="NCBI Taxonomy" id="56036"/>
    <lineage>
        <taxon>Eukaryota</taxon>
        <taxon>Viridiplantae</taxon>
        <taxon>Streptophyta</taxon>
        <taxon>Embryophyta</taxon>
        <taxon>Tracheophyta</taxon>
        <taxon>Spermatophyta</taxon>
        <taxon>Magnoliopsida</taxon>
        <taxon>eudicotyledons</taxon>
        <taxon>Gunneridae</taxon>
        <taxon>Pentapetalae</taxon>
        <taxon>asterids</taxon>
        <taxon>lamiids</taxon>
        <taxon>Lamiales</taxon>
        <taxon>Oleaceae</taxon>
        <taxon>Oleeae</taxon>
        <taxon>Fraxinus</taxon>
    </lineage>
</organism>
<gene>
    <name evidence="5" type="ORF">FPE_LOCUS21503</name>
</gene>
<reference evidence="5" key="1">
    <citation type="submission" date="2023-05" db="EMBL/GenBank/DDBJ databases">
        <authorList>
            <person name="Huff M."/>
        </authorList>
    </citation>
    <scope>NUCLEOTIDE SEQUENCE</scope>
</reference>
<dbReference type="GO" id="GO:0003723">
    <property type="term" value="F:RNA binding"/>
    <property type="evidence" value="ECO:0007669"/>
    <property type="project" value="UniProtKB-UniRule"/>
</dbReference>